<reference evidence="3 4" key="1">
    <citation type="submission" date="2014-04" db="EMBL/GenBank/DDBJ databases">
        <authorList>
            <person name="Bishop-Lilly K.A."/>
            <person name="Broomall S.M."/>
            <person name="Chain P.S."/>
            <person name="Chertkov O."/>
            <person name="Coyne S.R."/>
            <person name="Daligault H.E."/>
            <person name="Davenport K.W."/>
            <person name="Erkkila T."/>
            <person name="Frey K.G."/>
            <person name="Gibbons H.S."/>
            <person name="Gu W."/>
            <person name="Jaissle J."/>
            <person name="Johnson S.L."/>
            <person name="Koroleva G.I."/>
            <person name="Ladner J.T."/>
            <person name="Lo C.-C."/>
            <person name="Minogue T.D."/>
            <person name="Munk C."/>
            <person name="Palacios G.F."/>
            <person name="Redden C.L."/>
            <person name="Rosenzweig C.N."/>
            <person name="Scholz M.B."/>
            <person name="Teshima H."/>
            <person name="Xu Y."/>
        </authorList>
    </citation>
    <scope>NUCLEOTIDE SEQUENCE [LARGE SCALE GENOMIC DNA]</scope>
    <source>
        <strain evidence="3 4">8244</strain>
    </source>
</reference>
<accession>A0A090ZM49</accession>
<sequence length="424" mass="45332">MIQVTKWGARGDGAADDTAAIQQALNQAAKTGETVYFPSGVYKVNPAKALMVGGNTLIKGDGRSSVIKAAPDSFGWELMRIAGKEVNVSGIVLDGNERVNRVLAIGGGSSRVTVRDTLVTGATHDTDRRSEYYAGVVAGIVVYGNTESITIDNTEVANVAARNLVGSSLVARGIFVTTTWGSKELAAKKVSVTNCYIHHISPADDGDGIYYEDPAMENNRGTDVDSVIAGNRFDYCAKRAIKIFAQGITVKGNDIHNPYLNDNYFMGTQKGKRAPDMYAAISVYGGGNTVEGNRIYGNGSYYAAIEVGAGAEVADIVIQNNNIAMGERSNVKGTTAIRLGSIRDFRVLSNTINNGERGIWTWQNADQGLIKDNVIRVRRGGGIDLTTYLRSYVQKNITLANNRISASSYTIKTSSATNSGVVIK</sequence>
<dbReference type="PATRIC" id="fig|44252.3.peg.488"/>
<dbReference type="InterPro" id="IPR024535">
    <property type="entry name" value="RHGA/B-epi-like_pectate_lyase"/>
</dbReference>
<dbReference type="SMART" id="SM00710">
    <property type="entry name" value="PbH1"/>
    <property type="match status" value="9"/>
</dbReference>
<comment type="caution">
    <text evidence="3">The sequence shown here is derived from an EMBL/GenBank/DDBJ whole genome shotgun (WGS) entry which is preliminary data.</text>
</comment>
<proteinExistence type="predicted"/>
<keyword evidence="4" id="KW-1185">Reference proteome</keyword>
<dbReference type="EMBL" id="JMQA01000008">
    <property type="protein sequence ID" value="KFN11483.1"/>
    <property type="molecule type" value="Genomic_DNA"/>
</dbReference>
<name>A0A090ZM49_PAEMA</name>
<dbReference type="AlphaFoldDB" id="A0A090ZM49"/>
<dbReference type="HOGENOM" id="CLU_646963_0_0_9"/>
<feature type="domain" description="Right handed beta helix" evidence="2">
    <location>
        <begin position="279"/>
        <end position="416"/>
    </location>
</feature>
<dbReference type="InterPro" id="IPR011050">
    <property type="entry name" value="Pectin_lyase_fold/virulence"/>
</dbReference>
<dbReference type="InterPro" id="IPR012334">
    <property type="entry name" value="Pectin_lyas_fold"/>
</dbReference>
<protein>
    <submittedName>
        <fullName evidence="3">Right handed beta helix region family protein</fullName>
    </submittedName>
</protein>
<evidence type="ECO:0000313" key="3">
    <source>
        <dbReference type="EMBL" id="KFN11483.1"/>
    </source>
</evidence>
<dbReference type="Pfam" id="PF12708">
    <property type="entry name" value="Pect-lyase_RHGA_epim"/>
    <property type="match status" value="1"/>
</dbReference>
<evidence type="ECO:0000259" key="2">
    <source>
        <dbReference type="Pfam" id="PF13229"/>
    </source>
</evidence>
<organism evidence="3 4">
    <name type="scientific">Paenibacillus macerans</name>
    <name type="common">Bacillus macerans</name>
    <dbReference type="NCBI Taxonomy" id="44252"/>
    <lineage>
        <taxon>Bacteria</taxon>
        <taxon>Bacillati</taxon>
        <taxon>Bacillota</taxon>
        <taxon>Bacilli</taxon>
        <taxon>Bacillales</taxon>
        <taxon>Paenibacillaceae</taxon>
        <taxon>Paenibacillus</taxon>
    </lineage>
</organism>
<dbReference type="GeneID" id="77012555"/>
<feature type="domain" description="Rhamnogalacturonase A/B/Epimerase-like pectate lyase" evidence="1">
    <location>
        <begin position="2"/>
        <end position="162"/>
    </location>
</feature>
<evidence type="ECO:0000259" key="1">
    <source>
        <dbReference type="Pfam" id="PF12708"/>
    </source>
</evidence>
<gene>
    <name evidence="3" type="ORF">DJ90_3683</name>
</gene>
<dbReference type="InterPro" id="IPR006626">
    <property type="entry name" value="PbH1"/>
</dbReference>
<dbReference type="STRING" id="44252.DJ90_3683"/>
<dbReference type="Pfam" id="PF13229">
    <property type="entry name" value="Beta_helix"/>
    <property type="match status" value="1"/>
</dbReference>
<dbReference type="Proteomes" id="UP000029278">
    <property type="component" value="Unassembled WGS sequence"/>
</dbReference>
<dbReference type="Gene3D" id="2.160.20.10">
    <property type="entry name" value="Single-stranded right-handed beta-helix, Pectin lyase-like"/>
    <property type="match status" value="1"/>
</dbReference>
<evidence type="ECO:0000313" key="4">
    <source>
        <dbReference type="Proteomes" id="UP000029278"/>
    </source>
</evidence>
<dbReference type="RefSeq" id="WP_036626589.1">
    <property type="nucleotide sequence ID" value="NZ_BOSD01000030.1"/>
</dbReference>
<dbReference type="InterPro" id="IPR039448">
    <property type="entry name" value="Beta_helix"/>
</dbReference>
<dbReference type="SUPFAM" id="SSF51126">
    <property type="entry name" value="Pectin lyase-like"/>
    <property type="match status" value="2"/>
</dbReference>
<dbReference type="OrthoDB" id="6502305at2"/>